<dbReference type="OrthoDB" id="371054at2"/>
<dbReference type="InterPro" id="IPR052710">
    <property type="entry name" value="CAAX_protease"/>
</dbReference>
<dbReference type="AlphaFoldDB" id="A0A347ZUF0"/>
<dbReference type="RefSeq" id="WP_116223661.1">
    <property type="nucleotide sequence ID" value="NZ_AP018437.1"/>
</dbReference>
<feature type="domain" description="CAAX prenyl protease 2/Lysostaphin resistance protein A-like" evidence="2">
    <location>
        <begin position="115"/>
        <end position="219"/>
    </location>
</feature>
<keyword evidence="4" id="KW-1185">Reference proteome</keyword>
<evidence type="ECO:0000256" key="1">
    <source>
        <dbReference type="SAM" id="Phobius"/>
    </source>
</evidence>
<accession>A0A347ZUF0</accession>
<evidence type="ECO:0000259" key="2">
    <source>
        <dbReference type="Pfam" id="PF02517"/>
    </source>
</evidence>
<feature type="transmembrane region" description="Helical" evidence="1">
    <location>
        <begin position="180"/>
        <end position="202"/>
    </location>
</feature>
<protein>
    <recommendedName>
        <fullName evidence="2">CAAX prenyl protease 2/Lysostaphin resistance protein A-like domain-containing protein</fullName>
    </recommendedName>
</protein>
<gene>
    <name evidence="3" type="ORF">DFR64_0341</name>
</gene>
<feature type="transmembrane region" description="Helical" evidence="1">
    <location>
        <begin position="207"/>
        <end position="224"/>
    </location>
</feature>
<feature type="transmembrane region" description="Helical" evidence="1">
    <location>
        <begin position="43"/>
        <end position="64"/>
    </location>
</feature>
<feature type="transmembrane region" description="Helical" evidence="1">
    <location>
        <begin position="85"/>
        <end position="103"/>
    </location>
</feature>
<keyword evidence="1" id="KW-0472">Membrane</keyword>
<organism evidence="3 4">
    <name type="scientific">Pelolinea submarina</name>
    <dbReference type="NCBI Taxonomy" id="913107"/>
    <lineage>
        <taxon>Bacteria</taxon>
        <taxon>Bacillati</taxon>
        <taxon>Chloroflexota</taxon>
        <taxon>Anaerolineae</taxon>
        <taxon>Anaerolineales</taxon>
        <taxon>Anaerolineaceae</taxon>
        <taxon>Pelolinea</taxon>
    </lineage>
</organism>
<name>A0A347ZUF0_9CHLR</name>
<dbReference type="Pfam" id="PF02517">
    <property type="entry name" value="Rce1-like"/>
    <property type="match status" value="1"/>
</dbReference>
<feature type="transmembrane region" description="Helical" evidence="1">
    <location>
        <begin position="115"/>
        <end position="134"/>
    </location>
</feature>
<comment type="caution">
    <text evidence="3">The sequence shown here is derived from an EMBL/GenBank/DDBJ whole genome shotgun (WGS) entry which is preliminary data.</text>
</comment>
<dbReference type="PANTHER" id="PTHR36435:SF1">
    <property type="entry name" value="CAAX AMINO TERMINAL PROTEASE FAMILY PROTEIN"/>
    <property type="match status" value="1"/>
</dbReference>
<feature type="transmembrane region" description="Helical" evidence="1">
    <location>
        <begin position="12"/>
        <end position="31"/>
    </location>
</feature>
<dbReference type="Proteomes" id="UP000256388">
    <property type="component" value="Unassembled WGS sequence"/>
</dbReference>
<dbReference type="GO" id="GO:0004175">
    <property type="term" value="F:endopeptidase activity"/>
    <property type="evidence" value="ECO:0007669"/>
    <property type="project" value="UniProtKB-ARBA"/>
</dbReference>
<evidence type="ECO:0000313" key="4">
    <source>
        <dbReference type="Proteomes" id="UP000256388"/>
    </source>
</evidence>
<dbReference type="InterPro" id="IPR003675">
    <property type="entry name" value="Rce1/LyrA-like_dom"/>
</dbReference>
<dbReference type="EMBL" id="QUMS01000001">
    <property type="protein sequence ID" value="REG10483.1"/>
    <property type="molecule type" value="Genomic_DNA"/>
</dbReference>
<keyword evidence="1" id="KW-0812">Transmembrane</keyword>
<dbReference type="PANTHER" id="PTHR36435">
    <property type="entry name" value="SLR1288 PROTEIN"/>
    <property type="match status" value="1"/>
</dbReference>
<proteinExistence type="predicted"/>
<dbReference type="GO" id="GO:0080120">
    <property type="term" value="P:CAAX-box protein maturation"/>
    <property type="evidence" value="ECO:0007669"/>
    <property type="project" value="UniProtKB-ARBA"/>
</dbReference>
<reference evidence="3 4" key="1">
    <citation type="submission" date="2018-08" db="EMBL/GenBank/DDBJ databases">
        <title>Genomic Encyclopedia of Type Strains, Phase IV (KMG-IV): sequencing the most valuable type-strain genomes for metagenomic binning, comparative biology and taxonomic classification.</title>
        <authorList>
            <person name="Goeker M."/>
        </authorList>
    </citation>
    <scope>NUCLEOTIDE SEQUENCE [LARGE SCALE GENOMIC DNA]</scope>
    <source>
        <strain evidence="3 4">DSM 23923</strain>
    </source>
</reference>
<feature type="transmembrane region" description="Helical" evidence="1">
    <location>
        <begin position="244"/>
        <end position="262"/>
    </location>
</feature>
<keyword evidence="1" id="KW-1133">Transmembrane helix</keyword>
<sequence length="276" mass="30532">MNKLKNFVNEHPVITVIALILLSTVLTEIRFEDKLTDLMDFQSASYLVGIIEQGGVSILVVILLGKLGLLEAAGFTNPSRWKQVWLIWPILLYSVLNGGTSPFDGTLTLDTGKPLLIALFILLYLSVGFIEEIVFRGAALSILLKKWGGSRKQIYWVVVLSNVAFGGLHLINLIMGRRTLLSTGAQVLYGTFFGVFFAACLLRNKSIWPVIFGHALFDLCGNFSDITVGSQTFDQVMDLTWQNALVTTLITLPLLVYGLVLLRKVEPITPTLSLEE</sequence>
<feature type="transmembrane region" description="Helical" evidence="1">
    <location>
        <begin position="154"/>
        <end position="174"/>
    </location>
</feature>
<evidence type="ECO:0000313" key="3">
    <source>
        <dbReference type="EMBL" id="REG10483.1"/>
    </source>
</evidence>